<sequence>MLLIYASILVLFFLKTGISTITSLSSYVSIEKHYLLPIISGDDQHIPHYTGCKPTDLAFDSCNPNEPTQIDLPESLKSCGNNQIKSIIKQHQGPRIKFIELWPSLGGYGFYTWVYARALINETQWIWFNSSSIILESAVNSPLNSSEYPEPYFPQLLMTSNPSDNFDIFADMLQYSNLTQKPLFGDCLWTSINYTNSLIEKQTATIYQSWLPFEEKDVIQQDQRHNICVILPQPARLNGKSYTLFVSIGENNEINWPSNIRWYNVSSPSENEIDRVKPNSDDWYRNLHWSHTFATDWKFDMCQFSGNQSIEFENKTKLSFTRKSSVQPDNQLLDLIDYLIERYTKMNVETRKQTFLWRNITQANLIAILPAGGKFKCREPVVFFDHIDTAFEKDTFYNTGKRQTTSGADDNVSGLVTLLQSISILKESQQTACRDIWLVHLTGEEYPAASLGIVYFLQQLLVTKQPIYIGVIVDMISHRVNRTDPIIQVSPGDTTKSVVSAKLALDYVYPMIQNDLILKNLTPVLRSWNDPYSYLYNTDGVRLVEYGFSCILFNEHINYHEYYRRTGYHDTKDTVDLIDFEYGQTLSQYAIATVAMLAHAECQSLSVVHSINSYLLAFIVLFPVIGNFICSK</sequence>
<gene>
    <name evidence="4" type="ORF">XAT740_LOCUS5874</name>
</gene>
<keyword evidence="1" id="KW-0472">Membrane</keyword>
<accession>A0A813WBS8</accession>
<feature type="chain" id="PRO_5032743828" description="Peptidase M28 domain-containing protein" evidence="2">
    <location>
        <begin position="20"/>
        <end position="632"/>
    </location>
</feature>
<dbReference type="SUPFAM" id="SSF53187">
    <property type="entry name" value="Zn-dependent exopeptidases"/>
    <property type="match status" value="1"/>
</dbReference>
<dbReference type="EMBL" id="CAJNOR010000260">
    <property type="protein sequence ID" value="CAF0858786.1"/>
    <property type="molecule type" value="Genomic_DNA"/>
</dbReference>
<organism evidence="4 5">
    <name type="scientific">Adineta ricciae</name>
    <name type="common">Rotifer</name>
    <dbReference type="NCBI Taxonomy" id="249248"/>
    <lineage>
        <taxon>Eukaryota</taxon>
        <taxon>Metazoa</taxon>
        <taxon>Spiralia</taxon>
        <taxon>Gnathifera</taxon>
        <taxon>Rotifera</taxon>
        <taxon>Eurotatoria</taxon>
        <taxon>Bdelloidea</taxon>
        <taxon>Adinetida</taxon>
        <taxon>Adinetidae</taxon>
        <taxon>Adineta</taxon>
    </lineage>
</organism>
<feature type="transmembrane region" description="Helical" evidence="1">
    <location>
        <begin position="611"/>
        <end position="630"/>
    </location>
</feature>
<dbReference type="Gene3D" id="3.40.630.10">
    <property type="entry name" value="Zn peptidases"/>
    <property type="match status" value="1"/>
</dbReference>
<protein>
    <recommendedName>
        <fullName evidence="3">Peptidase M28 domain-containing protein</fullName>
    </recommendedName>
</protein>
<evidence type="ECO:0000313" key="4">
    <source>
        <dbReference type="EMBL" id="CAF0858786.1"/>
    </source>
</evidence>
<dbReference type="Proteomes" id="UP000663828">
    <property type="component" value="Unassembled WGS sequence"/>
</dbReference>
<keyword evidence="2" id="KW-0732">Signal</keyword>
<feature type="signal peptide" evidence="2">
    <location>
        <begin position="1"/>
        <end position="19"/>
    </location>
</feature>
<evidence type="ECO:0000313" key="5">
    <source>
        <dbReference type="Proteomes" id="UP000663828"/>
    </source>
</evidence>
<evidence type="ECO:0000256" key="1">
    <source>
        <dbReference type="SAM" id="Phobius"/>
    </source>
</evidence>
<dbReference type="InterPro" id="IPR007484">
    <property type="entry name" value="Peptidase_M28"/>
</dbReference>
<dbReference type="Pfam" id="PF04389">
    <property type="entry name" value="Peptidase_M28"/>
    <property type="match status" value="1"/>
</dbReference>
<comment type="caution">
    <text evidence="4">The sequence shown here is derived from an EMBL/GenBank/DDBJ whole genome shotgun (WGS) entry which is preliminary data.</text>
</comment>
<feature type="domain" description="Peptidase M28" evidence="3">
    <location>
        <begin position="364"/>
        <end position="590"/>
    </location>
</feature>
<dbReference type="AlphaFoldDB" id="A0A813WBS8"/>
<reference evidence="4" key="1">
    <citation type="submission" date="2021-02" db="EMBL/GenBank/DDBJ databases">
        <authorList>
            <person name="Nowell W R."/>
        </authorList>
    </citation>
    <scope>NUCLEOTIDE SEQUENCE</scope>
</reference>
<evidence type="ECO:0000259" key="3">
    <source>
        <dbReference type="Pfam" id="PF04389"/>
    </source>
</evidence>
<keyword evidence="5" id="KW-1185">Reference proteome</keyword>
<keyword evidence="1" id="KW-0812">Transmembrane</keyword>
<name>A0A813WBS8_ADIRI</name>
<proteinExistence type="predicted"/>
<evidence type="ECO:0000256" key="2">
    <source>
        <dbReference type="SAM" id="SignalP"/>
    </source>
</evidence>
<keyword evidence="1" id="KW-1133">Transmembrane helix</keyword>